<keyword evidence="6" id="KW-0067">ATP-binding</keyword>
<dbReference type="InterPro" id="IPR000719">
    <property type="entry name" value="Prot_kinase_dom"/>
</dbReference>
<dbReference type="EC" id="2.7.11.1" evidence="1"/>
<comment type="caution">
    <text evidence="10">The sequence shown here is derived from an EMBL/GenBank/DDBJ whole genome shotgun (WGS) entry which is preliminary data.</text>
</comment>
<reference evidence="10" key="1">
    <citation type="submission" date="2020-07" db="EMBL/GenBank/DDBJ databases">
        <title>Genome sequence and genetic diversity analysis of an under-domesticated orphan crop, white fonio (Digitaria exilis).</title>
        <authorList>
            <person name="Bennetzen J.L."/>
            <person name="Chen S."/>
            <person name="Ma X."/>
            <person name="Wang X."/>
            <person name="Yssel A.E.J."/>
            <person name="Chaluvadi S.R."/>
            <person name="Johnson M."/>
            <person name="Gangashetty P."/>
            <person name="Hamidou F."/>
            <person name="Sanogo M.D."/>
            <person name="Zwaenepoel A."/>
            <person name="Wallace J."/>
            <person name="Van De Peer Y."/>
            <person name="Van Deynze A."/>
        </authorList>
    </citation>
    <scope>NUCLEOTIDE SEQUENCE</scope>
    <source>
        <tissue evidence="10">Leaves</tissue>
    </source>
</reference>
<dbReference type="FunFam" id="1.10.510.10:FF:001023">
    <property type="entry name" value="Os07g0541700 protein"/>
    <property type="match status" value="1"/>
</dbReference>
<evidence type="ECO:0000256" key="1">
    <source>
        <dbReference type="ARBA" id="ARBA00012513"/>
    </source>
</evidence>
<dbReference type="InterPro" id="IPR011009">
    <property type="entry name" value="Kinase-like_dom_sf"/>
</dbReference>
<dbReference type="GO" id="GO:0004674">
    <property type="term" value="F:protein serine/threonine kinase activity"/>
    <property type="evidence" value="ECO:0007669"/>
    <property type="project" value="UniProtKB-KW"/>
</dbReference>
<comment type="catalytic activity">
    <reaction evidence="8">
        <text>L-seryl-[protein] + ATP = O-phospho-L-seryl-[protein] + ADP + H(+)</text>
        <dbReference type="Rhea" id="RHEA:17989"/>
        <dbReference type="Rhea" id="RHEA-COMP:9863"/>
        <dbReference type="Rhea" id="RHEA-COMP:11604"/>
        <dbReference type="ChEBI" id="CHEBI:15378"/>
        <dbReference type="ChEBI" id="CHEBI:29999"/>
        <dbReference type="ChEBI" id="CHEBI:30616"/>
        <dbReference type="ChEBI" id="CHEBI:83421"/>
        <dbReference type="ChEBI" id="CHEBI:456216"/>
        <dbReference type="EC" id="2.7.11.1"/>
    </reaction>
</comment>
<evidence type="ECO:0000256" key="4">
    <source>
        <dbReference type="ARBA" id="ARBA00022741"/>
    </source>
</evidence>
<dbReference type="Gene3D" id="1.10.510.10">
    <property type="entry name" value="Transferase(Phosphotransferase) domain 1"/>
    <property type="match status" value="1"/>
</dbReference>
<evidence type="ECO:0000259" key="9">
    <source>
        <dbReference type="PROSITE" id="PS50011"/>
    </source>
</evidence>
<keyword evidence="5" id="KW-0418">Kinase</keyword>
<proteinExistence type="predicted"/>
<dbReference type="EMBL" id="JACEFO010001877">
    <property type="protein sequence ID" value="KAF8697193.1"/>
    <property type="molecule type" value="Genomic_DNA"/>
</dbReference>
<keyword evidence="2" id="KW-0723">Serine/threonine-protein kinase</keyword>
<gene>
    <name evidence="10" type="ORF">HU200_036194</name>
</gene>
<evidence type="ECO:0000256" key="2">
    <source>
        <dbReference type="ARBA" id="ARBA00022527"/>
    </source>
</evidence>
<dbReference type="PANTHER" id="PTHR45707">
    <property type="entry name" value="C2 CALCIUM/LIPID-BINDING PLANT PHOSPHORIBOSYLTRANSFERASE FAMILY PROTEIN"/>
    <property type="match status" value="1"/>
</dbReference>
<sequence>MYFEQGVAKTGKPVAVKIFRDVISDLNHEQFRNEFCNLTKVQHYNIVQFLGYCCEREQTPIECNGRIVLAENTHRALCFEFMHNGSLQKHLSDESCGLDWDTRYKIIKGTCEGLRHIHEGLEKSLLHLDLKPDNILLDKNMVPKIADFGLSRIFGDQQTRSTQGSLGTLKEISKKFDIFSLGVIIIMIVSGPESYHKCLDHMPSGKFVDQVLKSWRKRWQAACNSDFSFEACCHQVETCIQIALDCLEKDSHKRPDIVKMIEELNKIEPGINKVTDITAKFYMKSICFVQ</sequence>
<keyword evidence="4" id="KW-0547">Nucleotide-binding</keyword>
<evidence type="ECO:0000256" key="3">
    <source>
        <dbReference type="ARBA" id="ARBA00022679"/>
    </source>
</evidence>
<dbReference type="GO" id="GO:0005524">
    <property type="term" value="F:ATP binding"/>
    <property type="evidence" value="ECO:0007669"/>
    <property type="project" value="UniProtKB-KW"/>
</dbReference>
<evidence type="ECO:0000256" key="6">
    <source>
        <dbReference type="ARBA" id="ARBA00022840"/>
    </source>
</evidence>
<feature type="domain" description="Protein kinase" evidence="9">
    <location>
        <begin position="1"/>
        <end position="271"/>
    </location>
</feature>
<dbReference type="Pfam" id="PF00069">
    <property type="entry name" value="Pkinase"/>
    <property type="match status" value="1"/>
</dbReference>
<organism evidence="10 11">
    <name type="scientific">Digitaria exilis</name>
    <dbReference type="NCBI Taxonomy" id="1010633"/>
    <lineage>
        <taxon>Eukaryota</taxon>
        <taxon>Viridiplantae</taxon>
        <taxon>Streptophyta</taxon>
        <taxon>Embryophyta</taxon>
        <taxon>Tracheophyta</taxon>
        <taxon>Spermatophyta</taxon>
        <taxon>Magnoliopsida</taxon>
        <taxon>Liliopsida</taxon>
        <taxon>Poales</taxon>
        <taxon>Poaceae</taxon>
        <taxon>PACMAD clade</taxon>
        <taxon>Panicoideae</taxon>
        <taxon>Panicodae</taxon>
        <taxon>Paniceae</taxon>
        <taxon>Anthephorinae</taxon>
        <taxon>Digitaria</taxon>
    </lineage>
</organism>
<dbReference type="OrthoDB" id="682106at2759"/>
<dbReference type="PROSITE" id="PS50011">
    <property type="entry name" value="PROTEIN_KINASE_DOM"/>
    <property type="match status" value="1"/>
</dbReference>
<keyword evidence="3" id="KW-0808">Transferase</keyword>
<evidence type="ECO:0000256" key="7">
    <source>
        <dbReference type="ARBA" id="ARBA00047899"/>
    </source>
</evidence>
<protein>
    <recommendedName>
        <fullName evidence="1">non-specific serine/threonine protein kinase</fullName>
        <ecNumber evidence="1">2.7.11.1</ecNumber>
    </recommendedName>
</protein>
<evidence type="ECO:0000256" key="8">
    <source>
        <dbReference type="ARBA" id="ARBA00048679"/>
    </source>
</evidence>
<dbReference type="Proteomes" id="UP000636709">
    <property type="component" value="Unassembled WGS sequence"/>
</dbReference>
<name>A0A835BM97_9POAL</name>
<dbReference type="AlphaFoldDB" id="A0A835BM97"/>
<comment type="catalytic activity">
    <reaction evidence="7">
        <text>L-threonyl-[protein] + ATP = O-phospho-L-threonyl-[protein] + ADP + H(+)</text>
        <dbReference type="Rhea" id="RHEA:46608"/>
        <dbReference type="Rhea" id="RHEA-COMP:11060"/>
        <dbReference type="Rhea" id="RHEA-COMP:11605"/>
        <dbReference type="ChEBI" id="CHEBI:15378"/>
        <dbReference type="ChEBI" id="CHEBI:30013"/>
        <dbReference type="ChEBI" id="CHEBI:30616"/>
        <dbReference type="ChEBI" id="CHEBI:61977"/>
        <dbReference type="ChEBI" id="CHEBI:456216"/>
        <dbReference type="EC" id="2.7.11.1"/>
    </reaction>
</comment>
<dbReference type="PROSITE" id="PS00108">
    <property type="entry name" value="PROTEIN_KINASE_ST"/>
    <property type="match status" value="1"/>
</dbReference>
<evidence type="ECO:0000256" key="5">
    <source>
        <dbReference type="ARBA" id="ARBA00022777"/>
    </source>
</evidence>
<dbReference type="SMART" id="SM00220">
    <property type="entry name" value="S_TKc"/>
    <property type="match status" value="1"/>
</dbReference>
<evidence type="ECO:0000313" key="11">
    <source>
        <dbReference type="Proteomes" id="UP000636709"/>
    </source>
</evidence>
<keyword evidence="11" id="KW-1185">Reference proteome</keyword>
<accession>A0A835BM97</accession>
<dbReference type="InterPro" id="IPR008271">
    <property type="entry name" value="Ser/Thr_kinase_AS"/>
</dbReference>
<dbReference type="SUPFAM" id="SSF56112">
    <property type="entry name" value="Protein kinase-like (PK-like)"/>
    <property type="match status" value="1"/>
</dbReference>
<evidence type="ECO:0000313" key="10">
    <source>
        <dbReference type="EMBL" id="KAF8697193.1"/>
    </source>
</evidence>
<dbReference type="PIRSF" id="PIRSF000654">
    <property type="entry name" value="Integrin-linked_kinase"/>
    <property type="match status" value="1"/>
</dbReference>